<dbReference type="WormBase" id="SRAE_1000194600">
    <property type="protein sequence ID" value="SRP05431"/>
    <property type="gene ID" value="WBGene00258558"/>
</dbReference>
<gene>
    <name evidence="1 3 4" type="ORF">SRAE_1000194600</name>
</gene>
<reference evidence="3" key="2">
    <citation type="submission" date="2020-12" db="UniProtKB">
        <authorList>
            <consortium name="WormBaseParasite"/>
        </authorList>
    </citation>
    <scope>IDENTIFICATION</scope>
</reference>
<sequence length="255" mass="29732">MFGKNDNSQFDDNDNGFENENNFNTSTKIFSNKGLPGLKSCLKKPMDDVFDIGSTSTLNKSVRWKEYNEEFYFCSKSTDSKSTFDFQHLLEALTEFAENIGKNKESISDCPITIERDHSLKKRIILIPRNTPPSSILRLLNLKTFKSIYEKTYNSKIFFKHAPRKMSLNQWKRVDLIIVESLKDLDLKNYKTKKGSIVDIKKTYPLLYLGIEGEKYHSTLLQEGVNIYEFNKNCMEVSQYFCDYVKGLIERNRVI</sequence>
<evidence type="ECO:0000313" key="2">
    <source>
        <dbReference type="Proteomes" id="UP000035682"/>
    </source>
</evidence>
<evidence type="ECO:0000313" key="1">
    <source>
        <dbReference type="EMBL" id="CEF63688.1"/>
    </source>
</evidence>
<dbReference type="AlphaFoldDB" id="A0A090L6I4"/>
<dbReference type="WBParaSite" id="SRAE_1000194600.1">
    <property type="protein sequence ID" value="SRAE_1000194600.1"/>
    <property type="gene ID" value="WBGene00258558"/>
</dbReference>
<dbReference type="STRING" id="34506.A0A090L6I4"/>
<reference evidence="1 2" key="1">
    <citation type="submission" date="2014-09" db="EMBL/GenBank/DDBJ databases">
        <authorList>
            <person name="Martin A.A."/>
        </authorList>
    </citation>
    <scope>NUCLEOTIDE SEQUENCE</scope>
    <source>
        <strain evidence="2">ED321</strain>
        <strain evidence="1">ED321 Heterogonic</strain>
    </source>
</reference>
<protein>
    <submittedName>
        <fullName evidence="1 3">Uncharacterized protein</fullName>
    </submittedName>
</protein>
<keyword evidence="2" id="KW-1185">Reference proteome</keyword>
<name>A0A090L6I4_STRRB</name>
<proteinExistence type="predicted"/>
<organism evidence="1">
    <name type="scientific">Strongyloides ratti</name>
    <name type="common">Parasitic roundworm</name>
    <dbReference type="NCBI Taxonomy" id="34506"/>
    <lineage>
        <taxon>Eukaryota</taxon>
        <taxon>Metazoa</taxon>
        <taxon>Ecdysozoa</taxon>
        <taxon>Nematoda</taxon>
        <taxon>Chromadorea</taxon>
        <taxon>Rhabditida</taxon>
        <taxon>Tylenchina</taxon>
        <taxon>Panagrolaimomorpha</taxon>
        <taxon>Strongyloidoidea</taxon>
        <taxon>Strongyloididae</taxon>
        <taxon>Strongyloides</taxon>
    </lineage>
</organism>
<evidence type="ECO:0000313" key="4">
    <source>
        <dbReference type="WormBase" id="SRAE_1000194600"/>
    </source>
</evidence>
<accession>A0A090L6I4</accession>
<evidence type="ECO:0000313" key="3">
    <source>
        <dbReference type="WBParaSite" id="SRAE_1000194600.1"/>
    </source>
</evidence>
<dbReference type="RefSeq" id="XP_024502889.1">
    <property type="nucleotide sequence ID" value="XM_024648965.1"/>
</dbReference>
<dbReference type="Proteomes" id="UP000035682">
    <property type="component" value="Unplaced"/>
</dbReference>
<dbReference type="CTD" id="36376053"/>
<dbReference type="GeneID" id="36376053"/>
<dbReference type="EMBL" id="LN609528">
    <property type="protein sequence ID" value="CEF63688.1"/>
    <property type="molecule type" value="Genomic_DNA"/>
</dbReference>